<evidence type="ECO:0000313" key="1">
    <source>
        <dbReference type="EMBL" id="CAD1479655.1"/>
    </source>
</evidence>
<accession>A0A6V7HJ29</accession>
<evidence type="ECO:0000313" key="2">
    <source>
        <dbReference type="Proteomes" id="UP000752696"/>
    </source>
</evidence>
<reference evidence="1" key="1">
    <citation type="submission" date="2020-07" db="EMBL/GenBank/DDBJ databases">
        <authorList>
            <person name="Nazaruddin N."/>
        </authorList>
    </citation>
    <scope>NUCLEOTIDE SEQUENCE</scope>
</reference>
<proteinExistence type="predicted"/>
<comment type="caution">
    <text evidence="1">The sequence shown here is derived from an EMBL/GenBank/DDBJ whole genome shotgun (WGS) entry which is preliminary data.</text>
</comment>
<gene>
    <name evidence="1" type="ORF">MHI_LOCUS873525</name>
</gene>
<name>A0A6V7HJ29_9HYME</name>
<feature type="non-terminal residue" evidence="1">
    <location>
        <position position="1"/>
    </location>
</feature>
<dbReference type="AlphaFoldDB" id="A0A6V7HJ29"/>
<sequence>LLSVNTALPALSNRTDEICEKHCILRDCEISKR</sequence>
<dbReference type="Proteomes" id="UP000752696">
    <property type="component" value="Unassembled WGS sequence"/>
</dbReference>
<keyword evidence="2" id="KW-1185">Reference proteome</keyword>
<dbReference type="EMBL" id="CAJDYZ010011557">
    <property type="protein sequence ID" value="CAD1479655.1"/>
    <property type="molecule type" value="Genomic_DNA"/>
</dbReference>
<organism evidence="1 2">
    <name type="scientific">Heterotrigona itama</name>
    <dbReference type="NCBI Taxonomy" id="395501"/>
    <lineage>
        <taxon>Eukaryota</taxon>
        <taxon>Metazoa</taxon>
        <taxon>Ecdysozoa</taxon>
        <taxon>Arthropoda</taxon>
        <taxon>Hexapoda</taxon>
        <taxon>Insecta</taxon>
        <taxon>Pterygota</taxon>
        <taxon>Neoptera</taxon>
        <taxon>Endopterygota</taxon>
        <taxon>Hymenoptera</taxon>
        <taxon>Apocrita</taxon>
        <taxon>Aculeata</taxon>
        <taxon>Apoidea</taxon>
        <taxon>Anthophila</taxon>
        <taxon>Apidae</taxon>
        <taxon>Heterotrigona</taxon>
    </lineage>
</organism>
<protein>
    <submittedName>
        <fullName evidence="1">Uncharacterized protein</fullName>
    </submittedName>
</protein>